<dbReference type="AlphaFoldDB" id="A0A0R1U8N2"/>
<organism evidence="1 2">
    <name type="scientific">Lacticaseibacillus pantheris DSM 15945 = JCM 12539 = NBRC 106106</name>
    <dbReference type="NCBI Taxonomy" id="1423783"/>
    <lineage>
        <taxon>Bacteria</taxon>
        <taxon>Bacillati</taxon>
        <taxon>Bacillota</taxon>
        <taxon>Bacilli</taxon>
        <taxon>Lactobacillales</taxon>
        <taxon>Lactobacillaceae</taxon>
        <taxon>Lacticaseibacillus</taxon>
    </lineage>
</organism>
<sequence>MLIVDQPTTDFFTSASGYHSAPSSVWQLNNHLTSQNHGAQLPLAARHHLPRVTGL</sequence>
<reference evidence="1 2" key="1">
    <citation type="journal article" date="2015" name="Genome Announc.">
        <title>Expanding the biotechnology potential of lactobacilli through comparative genomics of 213 strains and associated genera.</title>
        <authorList>
            <person name="Sun Z."/>
            <person name="Harris H.M."/>
            <person name="McCann A."/>
            <person name="Guo C."/>
            <person name="Argimon S."/>
            <person name="Zhang W."/>
            <person name="Yang X."/>
            <person name="Jeffery I.B."/>
            <person name="Cooney J.C."/>
            <person name="Kagawa T.F."/>
            <person name="Liu W."/>
            <person name="Song Y."/>
            <person name="Salvetti E."/>
            <person name="Wrobel A."/>
            <person name="Rasinkangas P."/>
            <person name="Parkhill J."/>
            <person name="Rea M.C."/>
            <person name="O'Sullivan O."/>
            <person name="Ritari J."/>
            <person name="Douillard F.P."/>
            <person name="Paul Ross R."/>
            <person name="Yang R."/>
            <person name="Briner A.E."/>
            <person name="Felis G.E."/>
            <person name="de Vos W.M."/>
            <person name="Barrangou R."/>
            <person name="Klaenhammer T.R."/>
            <person name="Caufield P.W."/>
            <person name="Cui Y."/>
            <person name="Zhang H."/>
            <person name="O'Toole P.W."/>
        </authorList>
    </citation>
    <scope>NUCLEOTIDE SEQUENCE [LARGE SCALE GENOMIC DNA]</scope>
    <source>
        <strain evidence="1 2">DSM 15945</strain>
    </source>
</reference>
<dbReference type="EMBL" id="AZFJ01000020">
    <property type="protein sequence ID" value="KRL87528.1"/>
    <property type="molecule type" value="Genomic_DNA"/>
</dbReference>
<dbReference type="PATRIC" id="fig|1423783.4.peg.2367"/>
<evidence type="ECO:0000313" key="2">
    <source>
        <dbReference type="Proteomes" id="UP000051922"/>
    </source>
</evidence>
<evidence type="ECO:0000313" key="1">
    <source>
        <dbReference type="EMBL" id="KRL87528.1"/>
    </source>
</evidence>
<name>A0A0R1U8N2_9LACO</name>
<proteinExistence type="predicted"/>
<gene>
    <name evidence="1" type="ORF">FC50_GL002314</name>
</gene>
<keyword evidence="2" id="KW-1185">Reference proteome</keyword>
<comment type="caution">
    <text evidence="1">The sequence shown here is derived from an EMBL/GenBank/DDBJ whole genome shotgun (WGS) entry which is preliminary data.</text>
</comment>
<accession>A0A0R1U8N2</accession>
<dbReference type="Proteomes" id="UP000051922">
    <property type="component" value="Unassembled WGS sequence"/>
</dbReference>
<protein>
    <submittedName>
        <fullName evidence="1">Uncharacterized protein</fullName>
    </submittedName>
</protein>